<dbReference type="EMBL" id="BAABBY010000014">
    <property type="protein sequence ID" value="GAA4212926.1"/>
    <property type="molecule type" value="Genomic_DNA"/>
</dbReference>
<name>A0ABP8BPW1_9SPHI</name>
<reference evidence="2" key="1">
    <citation type="journal article" date="2019" name="Int. J. Syst. Evol. Microbiol.">
        <title>The Global Catalogue of Microorganisms (GCM) 10K type strain sequencing project: providing services to taxonomists for standard genome sequencing and annotation.</title>
        <authorList>
            <consortium name="The Broad Institute Genomics Platform"/>
            <consortium name="The Broad Institute Genome Sequencing Center for Infectious Disease"/>
            <person name="Wu L."/>
            <person name="Ma J."/>
        </authorList>
    </citation>
    <scope>NUCLEOTIDE SEQUENCE [LARGE SCALE GENOMIC DNA]</scope>
    <source>
        <strain evidence="2">JCM 17626</strain>
    </source>
</reference>
<gene>
    <name evidence="1" type="ORF">GCM10022289_44430</name>
</gene>
<protein>
    <recommendedName>
        <fullName evidence="3">DUF4280 domain-containing protein</fullName>
    </recommendedName>
</protein>
<comment type="caution">
    <text evidence="1">The sequence shown here is derived from an EMBL/GenBank/DDBJ whole genome shotgun (WGS) entry which is preliminary data.</text>
</comment>
<accession>A0ABP8BPW1</accession>
<proteinExistence type="predicted"/>
<dbReference type="InterPro" id="IPR025460">
    <property type="entry name" value="DUF4280"/>
</dbReference>
<sequence>MDWSTDPEPVNAKDNITALDAADTLKGAGQPAVQDPDRSIPNTEITEILACHGAKCTCDQAFDPSYKPLKVLSHNKYIINDNGETKLIATTLENKLLNLNFGQCKVPDPGKPVPCTAKLQWKDYYEKVELPNGAYVLTNKSTAICTAKGGNIKIVQHGQQVNITPRELENASAGSWVADGPLLTEEFMYTSAVAKNNDEDGAAVKSIAPLTYGKLQPLNSPVTFRAEFYGQPGDAEKQGVNWVIYDTNGEPMQLRSDAGETITITFKKAGIYLIEAYGKANSDKKVTRAYTIKENTIETVTTVDGKTKVRVQVPVTFRLKSLFPGLAVPGDISTISWEVTKTGGVGVPALLTPTGNITQVICNDECTYVVSACFNGVPKQSEQIHALRNGITSVIASVESTRIKEQVIFSVKDHFKVLPALPEESTAVKWTCKNDEGKPVVAFETKTGETVSHQFEEPGEYTVQAYLLQPGAKVAVKITVAQPALILAQWEYPEGGRKIKTGWEEKNHAYLKFKAAEGITVNLEYGYIDGNGNARAMHVINGFKVPQNQVPDTAKYPFVPHAAQYSKLLKAGTEFYFKVHAADKKYEILNGDIPQPLQKLKLVTGEEIVSIEFLTDGKAVIQALYGSKMQCRIRTRNLSAENISVKIYRKESRLGLDNLRNDTLVHHKEYPLNPDGTVEFDFTLDKSWEKSYSEKLHRFYAVIGEMEFFGISNTLMAFKNDVPANGGKALVGIGRQEGHNTGSCPRCNKDITPAELKQVFTDADNETLTTVANTYNKYMAELGMNTCWVKAHFFAQIRVESSTKLHLKSGESMNYSADTLINGNLNKKTGKRDSPPFSYFTKHHDDAYKYGRTKDHAANQKMIANLAYADKNRSVDNRVGNIQEGDGWNFRGKGLIQLTGRENYTKANAYTLKYEKTDILKNSDIVSKDIKIAVLTSMAFFKWKGLIALSNGLYKNKKVSEQVGNKVGNSYVEKQNALDNYTSKIFKVIECDWKAVDIKDDKQRAPWMKIAISEAKNYGGKKENIIGDRIKLYHKEGGNLEGGYRTSWCASFVNWCILKSNYKIYASASSQSFLSSKRVEKCEIFYGAIAVFTDCDVSGKTLTSEDGFTHGHVAFVYGKLPNNEYCILGGNQGDQLKVSNYDCSGKIFYSYTQKDGTKVYKRFRGFYKPKGYSLKTIDSLKDNYAKLSDANTKTINKSIKENKNGEKTQ</sequence>
<dbReference type="Pfam" id="PF14107">
    <property type="entry name" value="DUF4280"/>
    <property type="match status" value="1"/>
</dbReference>
<evidence type="ECO:0000313" key="2">
    <source>
        <dbReference type="Proteomes" id="UP001501772"/>
    </source>
</evidence>
<keyword evidence="2" id="KW-1185">Reference proteome</keyword>
<dbReference type="SUPFAM" id="SSF53955">
    <property type="entry name" value="Lysozyme-like"/>
    <property type="match status" value="1"/>
</dbReference>
<dbReference type="Gene3D" id="1.10.530.10">
    <property type="match status" value="1"/>
</dbReference>
<evidence type="ECO:0008006" key="3">
    <source>
        <dbReference type="Google" id="ProtNLM"/>
    </source>
</evidence>
<dbReference type="InterPro" id="IPR023346">
    <property type="entry name" value="Lysozyme-like_dom_sf"/>
</dbReference>
<dbReference type="RefSeq" id="WP_344853620.1">
    <property type="nucleotide sequence ID" value="NZ_BAABBY010000014.1"/>
</dbReference>
<evidence type="ECO:0000313" key="1">
    <source>
        <dbReference type="EMBL" id="GAA4212926.1"/>
    </source>
</evidence>
<organism evidence="1 2">
    <name type="scientific">Pedobacter jeongneungensis</name>
    <dbReference type="NCBI Taxonomy" id="947309"/>
    <lineage>
        <taxon>Bacteria</taxon>
        <taxon>Pseudomonadati</taxon>
        <taxon>Bacteroidota</taxon>
        <taxon>Sphingobacteriia</taxon>
        <taxon>Sphingobacteriales</taxon>
        <taxon>Sphingobacteriaceae</taxon>
        <taxon>Pedobacter</taxon>
    </lineage>
</organism>
<dbReference type="Proteomes" id="UP001501772">
    <property type="component" value="Unassembled WGS sequence"/>
</dbReference>